<organism evidence="2 3">
    <name type="scientific">Veronia pacifica</name>
    <dbReference type="NCBI Taxonomy" id="1080227"/>
    <lineage>
        <taxon>Bacteria</taxon>
        <taxon>Pseudomonadati</taxon>
        <taxon>Pseudomonadota</taxon>
        <taxon>Gammaproteobacteria</taxon>
        <taxon>Vibrionales</taxon>
        <taxon>Vibrionaceae</taxon>
        <taxon>Veronia</taxon>
    </lineage>
</organism>
<name>A0A1C3EGB4_9GAMM</name>
<dbReference type="OrthoDB" id="1451800at2"/>
<comment type="caution">
    <text evidence="2">The sequence shown here is derived from an EMBL/GenBank/DDBJ whole genome shotgun (WGS) entry which is preliminary data.</text>
</comment>
<keyword evidence="1" id="KW-0732">Signal</keyword>
<dbReference type="Proteomes" id="UP000094936">
    <property type="component" value="Unassembled WGS sequence"/>
</dbReference>
<evidence type="ECO:0000313" key="3">
    <source>
        <dbReference type="Proteomes" id="UP000094936"/>
    </source>
</evidence>
<dbReference type="RefSeq" id="WP_068903252.1">
    <property type="nucleotide sequence ID" value="NZ_JBHUIF010000016.1"/>
</dbReference>
<reference evidence="2 3" key="1">
    <citation type="submission" date="2016-05" db="EMBL/GenBank/DDBJ databases">
        <title>Genomic Taxonomy of the Vibrionaceae.</title>
        <authorList>
            <person name="Gomez-Gil B."/>
            <person name="Enciso-Ibarra J."/>
        </authorList>
    </citation>
    <scope>NUCLEOTIDE SEQUENCE [LARGE SCALE GENOMIC DNA]</scope>
    <source>
        <strain evidence="2 3">CAIM 1920</strain>
    </source>
</reference>
<feature type="chain" id="PRO_5008673084" description="Lipoprotein" evidence="1">
    <location>
        <begin position="19"/>
        <end position="200"/>
    </location>
</feature>
<evidence type="ECO:0000256" key="1">
    <source>
        <dbReference type="SAM" id="SignalP"/>
    </source>
</evidence>
<dbReference type="EMBL" id="LYBM01000025">
    <property type="protein sequence ID" value="ODA32263.1"/>
    <property type="molecule type" value="Genomic_DNA"/>
</dbReference>
<evidence type="ECO:0008006" key="4">
    <source>
        <dbReference type="Google" id="ProtNLM"/>
    </source>
</evidence>
<accession>A0A1C3EGB4</accession>
<proteinExistence type="predicted"/>
<sequence length="200" mass="21421">MKHLALLFVLIFTSSLSAEPMAKDKQLHFGFSFASTVLASLLCQDMFQHLDSVEQNACGAMATFGAGLAKEVVDSYKEKNIFSADDIVANMHGIVVGSLAYQSFSYSSKAAVSFSSTTAGNMYCDYVREGEYTLSINACGLISGLSAMALTHAVSSDRDQNIKDGLIGIVAASISYKLSDAYISGWFDGRQAGIKFAAHF</sequence>
<dbReference type="STRING" id="1080227.A8L45_13810"/>
<keyword evidence="3" id="KW-1185">Reference proteome</keyword>
<dbReference type="AlphaFoldDB" id="A0A1C3EGB4"/>
<feature type="signal peptide" evidence="1">
    <location>
        <begin position="1"/>
        <end position="18"/>
    </location>
</feature>
<protein>
    <recommendedName>
        <fullName evidence="4">Lipoprotein</fullName>
    </recommendedName>
</protein>
<gene>
    <name evidence="2" type="ORF">A8L45_13810</name>
</gene>
<evidence type="ECO:0000313" key="2">
    <source>
        <dbReference type="EMBL" id="ODA32263.1"/>
    </source>
</evidence>